<dbReference type="InterPro" id="IPR043502">
    <property type="entry name" value="DNA/RNA_pol_sf"/>
</dbReference>
<protein>
    <submittedName>
        <fullName evidence="1">RNA-directed DNA polymerase-like protein</fullName>
    </submittedName>
</protein>
<keyword evidence="1" id="KW-0808">Transferase</keyword>
<accession>A0A5B6VLY8</accession>
<keyword evidence="1" id="KW-0695">RNA-directed DNA polymerase</keyword>
<name>A0A5B6VLY8_9ROSI</name>
<organism evidence="1 2">
    <name type="scientific">Gossypium australe</name>
    <dbReference type="NCBI Taxonomy" id="47621"/>
    <lineage>
        <taxon>Eukaryota</taxon>
        <taxon>Viridiplantae</taxon>
        <taxon>Streptophyta</taxon>
        <taxon>Embryophyta</taxon>
        <taxon>Tracheophyta</taxon>
        <taxon>Spermatophyta</taxon>
        <taxon>Magnoliopsida</taxon>
        <taxon>eudicotyledons</taxon>
        <taxon>Gunneridae</taxon>
        <taxon>Pentapetalae</taxon>
        <taxon>rosids</taxon>
        <taxon>malvids</taxon>
        <taxon>Malvales</taxon>
        <taxon>Malvaceae</taxon>
        <taxon>Malvoideae</taxon>
        <taxon>Gossypium</taxon>
    </lineage>
</organism>
<reference evidence="2" key="1">
    <citation type="journal article" date="2019" name="Plant Biotechnol. J.">
        <title>Genome sequencing of the Australian wild diploid species Gossypium australe highlights disease resistance and delayed gland morphogenesis.</title>
        <authorList>
            <person name="Cai Y."/>
            <person name="Cai X."/>
            <person name="Wang Q."/>
            <person name="Wang P."/>
            <person name="Zhang Y."/>
            <person name="Cai C."/>
            <person name="Xu Y."/>
            <person name="Wang K."/>
            <person name="Zhou Z."/>
            <person name="Wang C."/>
            <person name="Geng S."/>
            <person name="Li B."/>
            <person name="Dong Q."/>
            <person name="Hou Y."/>
            <person name="Wang H."/>
            <person name="Ai P."/>
            <person name="Liu Z."/>
            <person name="Yi F."/>
            <person name="Sun M."/>
            <person name="An G."/>
            <person name="Cheng J."/>
            <person name="Zhang Y."/>
            <person name="Shi Q."/>
            <person name="Xie Y."/>
            <person name="Shi X."/>
            <person name="Chang Y."/>
            <person name="Huang F."/>
            <person name="Chen Y."/>
            <person name="Hong S."/>
            <person name="Mi L."/>
            <person name="Sun Q."/>
            <person name="Zhang L."/>
            <person name="Zhou B."/>
            <person name="Peng R."/>
            <person name="Zhang X."/>
            <person name="Liu F."/>
        </authorList>
    </citation>
    <scope>NUCLEOTIDE SEQUENCE [LARGE SCALE GENOMIC DNA]</scope>
    <source>
        <strain evidence="2">cv. PA1801</strain>
    </source>
</reference>
<gene>
    <name evidence="1" type="ORF">EPI10_016009</name>
</gene>
<keyword evidence="2" id="KW-1185">Reference proteome</keyword>
<dbReference type="EMBL" id="SMMG02000006">
    <property type="protein sequence ID" value="KAA3470289.1"/>
    <property type="molecule type" value="Genomic_DNA"/>
</dbReference>
<sequence length="114" mass="13121">MHTKFSKCEFWLREVTFLGHVVSTEGIKVDFQKIKAVLDWKQPKIFSAEIPHYCHFPLQFSLFVAEISSVSPYLSFSVYLTPRLLFPCDNGDDREVVFLPNKLISASSRGDYGK</sequence>
<dbReference type="GO" id="GO:0003964">
    <property type="term" value="F:RNA-directed DNA polymerase activity"/>
    <property type="evidence" value="ECO:0007669"/>
    <property type="project" value="UniProtKB-KW"/>
</dbReference>
<evidence type="ECO:0000313" key="2">
    <source>
        <dbReference type="Proteomes" id="UP000325315"/>
    </source>
</evidence>
<dbReference type="AlphaFoldDB" id="A0A5B6VLY8"/>
<proteinExistence type="predicted"/>
<dbReference type="SUPFAM" id="SSF56672">
    <property type="entry name" value="DNA/RNA polymerases"/>
    <property type="match status" value="1"/>
</dbReference>
<dbReference type="Proteomes" id="UP000325315">
    <property type="component" value="Unassembled WGS sequence"/>
</dbReference>
<keyword evidence="1" id="KW-0548">Nucleotidyltransferase</keyword>
<dbReference type="Gene3D" id="3.30.70.270">
    <property type="match status" value="1"/>
</dbReference>
<evidence type="ECO:0000313" key="1">
    <source>
        <dbReference type="EMBL" id="KAA3470289.1"/>
    </source>
</evidence>
<dbReference type="InterPro" id="IPR043128">
    <property type="entry name" value="Rev_trsase/Diguanyl_cyclase"/>
</dbReference>
<dbReference type="OrthoDB" id="415724at2759"/>
<comment type="caution">
    <text evidence="1">The sequence shown here is derived from an EMBL/GenBank/DDBJ whole genome shotgun (WGS) entry which is preliminary data.</text>
</comment>